<proteinExistence type="predicted"/>
<evidence type="ECO:0000313" key="1">
    <source>
        <dbReference type="EnsemblPlants" id="OBART02G08980.2"/>
    </source>
</evidence>
<sequence length="247" mass="27321">MHRVISPSRFHPAVHQHAWLRKTLSERVSPIPHFPNPHPCYSQISNPHPKILATSVPKIFAAGRHRSLPTEQASSATAALSLSQPATVVASSPYLSATQCRFVVVEPAVPLPSVGATVLCHLPAEPTAAAVFSWSHRLPLPPTHLVHGHLLASRGCCSSAPPRLSSWYCHPLLLCAHDTFWSRISMFLFHCYSVPNWLHGDTNEKNEGVNYHESAKFFSLKKRTHLSTVTPFVIMSTSYIQIILVIV</sequence>
<protein>
    <submittedName>
        <fullName evidence="1">Uncharacterized protein</fullName>
    </submittedName>
</protein>
<keyword evidence="2" id="KW-1185">Reference proteome</keyword>
<dbReference type="EnsemblPlants" id="OBART02G08980.2">
    <property type="protein sequence ID" value="OBART02G08980.2"/>
    <property type="gene ID" value="OBART02G08980"/>
</dbReference>
<dbReference type="HOGENOM" id="CLU_1167412_0_0_1"/>
<dbReference type="Gramene" id="OBART02G08980.2">
    <property type="protein sequence ID" value="OBART02G08980.2"/>
    <property type="gene ID" value="OBART02G08980"/>
</dbReference>
<dbReference type="PaxDb" id="65489-OBART02G08980.2"/>
<reference evidence="1" key="2">
    <citation type="submission" date="2015-03" db="UniProtKB">
        <authorList>
            <consortium name="EnsemblPlants"/>
        </authorList>
    </citation>
    <scope>IDENTIFICATION</scope>
</reference>
<organism evidence="1">
    <name type="scientific">Oryza barthii</name>
    <dbReference type="NCBI Taxonomy" id="65489"/>
    <lineage>
        <taxon>Eukaryota</taxon>
        <taxon>Viridiplantae</taxon>
        <taxon>Streptophyta</taxon>
        <taxon>Embryophyta</taxon>
        <taxon>Tracheophyta</taxon>
        <taxon>Spermatophyta</taxon>
        <taxon>Magnoliopsida</taxon>
        <taxon>Liliopsida</taxon>
        <taxon>Poales</taxon>
        <taxon>Poaceae</taxon>
        <taxon>BOP clade</taxon>
        <taxon>Oryzoideae</taxon>
        <taxon>Oryzeae</taxon>
        <taxon>Oryzinae</taxon>
        <taxon>Oryza</taxon>
    </lineage>
</organism>
<dbReference type="Proteomes" id="UP000026960">
    <property type="component" value="Chromosome 2"/>
</dbReference>
<dbReference type="AlphaFoldDB" id="A0A0D3F2J6"/>
<name>A0A0D3F2J6_9ORYZ</name>
<accession>A0A0D3F2J6</accession>
<reference evidence="1" key="1">
    <citation type="journal article" date="2009" name="Rice">
        <title>De Novo Next Generation Sequencing of Plant Genomes.</title>
        <authorList>
            <person name="Rounsley S."/>
            <person name="Marri P.R."/>
            <person name="Yu Y."/>
            <person name="He R."/>
            <person name="Sisneros N."/>
            <person name="Goicoechea J.L."/>
            <person name="Lee S.J."/>
            <person name="Angelova A."/>
            <person name="Kudrna D."/>
            <person name="Luo M."/>
            <person name="Affourtit J."/>
            <person name="Desany B."/>
            <person name="Knight J."/>
            <person name="Niazi F."/>
            <person name="Egholm M."/>
            <person name="Wing R.A."/>
        </authorList>
    </citation>
    <scope>NUCLEOTIDE SEQUENCE [LARGE SCALE GENOMIC DNA]</scope>
    <source>
        <strain evidence="1">cv. IRGC 105608</strain>
    </source>
</reference>
<evidence type="ECO:0000313" key="2">
    <source>
        <dbReference type="Proteomes" id="UP000026960"/>
    </source>
</evidence>